<reference evidence="1" key="1">
    <citation type="journal article" date="2019" name="Sci. Rep.">
        <title>Draft genome of Tanacetum cinerariifolium, the natural source of mosquito coil.</title>
        <authorList>
            <person name="Yamashiro T."/>
            <person name="Shiraishi A."/>
            <person name="Satake H."/>
            <person name="Nakayama K."/>
        </authorList>
    </citation>
    <scope>NUCLEOTIDE SEQUENCE</scope>
</reference>
<comment type="caution">
    <text evidence="1">The sequence shown here is derived from an EMBL/GenBank/DDBJ whole genome shotgun (WGS) entry which is preliminary data.</text>
</comment>
<evidence type="ECO:0000313" key="1">
    <source>
        <dbReference type="EMBL" id="GFA44346.1"/>
    </source>
</evidence>
<accession>A0A699JNI6</accession>
<proteinExistence type="predicted"/>
<protein>
    <submittedName>
        <fullName evidence="1">ARF guanine-nucleotide exchange factor GNOM</fullName>
    </submittedName>
</protein>
<dbReference type="EMBL" id="BKCJ010424989">
    <property type="protein sequence ID" value="GFA44346.1"/>
    <property type="molecule type" value="Genomic_DNA"/>
</dbReference>
<sequence length="166" mass="18978">MSDPRIATISVVFNHAEFEDVFQTCIDGLLAVAKILACHHLEDVLDDLVVSLSHHLEDVLGHLEDVLRKNQFWPLEMTSTSLVFFQFELLVMQLMILSFLLNQFDSNKRDFNFTVGMFGSNRHYPNTVSYVLEKAIIVAKVEPLVKDFASRWKAAVELMHGLQLRG</sequence>
<organism evidence="1">
    <name type="scientific">Tanacetum cinerariifolium</name>
    <name type="common">Dalmatian daisy</name>
    <name type="synonym">Chrysanthemum cinerariifolium</name>
    <dbReference type="NCBI Taxonomy" id="118510"/>
    <lineage>
        <taxon>Eukaryota</taxon>
        <taxon>Viridiplantae</taxon>
        <taxon>Streptophyta</taxon>
        <taxon>Embryophyta</taxon>
        <taxon>Tracheophyta</taxon>
        <taxon>Spermatophyta</taxon>
        <taxon>Magnoliopsida</taxon>
        <taxon>eudicotyledons</taxon>
        <taxon>Gunneridae</taxon>
        <taxon>Pentapetalae</taxon>
        <taxon>asterids</taxon>
        <taxon>campanulids</taxon>
        <taxon>Asterales</taxon>
        <taxon>Asteraceae</taxon>
        <taxon>Asteroideae</taxon>
        <taxon>Anthemideae</taxon>
        <taxon>Anthemidinae</taxon>
        <taxon>Tanacetum</taxon>
    </lineage>
</organism>
<dbReference type="AlphaFoldDB" id="A0A699JNI6"/>
<name>A0A699JNI6_TANCI</name>
<gene>
    <name evidence="1" type="ORF">Tci_616318</name>
</gene>